<reference evidence="1 2" key="1">
    <citation type="journal article" date="2020" name="Phytopathology">
        <title>Genome Sequence Resources of Colletotrichum truncatum, C. plurivorum, C. musicola, and C. sojae: Four Species Pathogenic to Soybean (Glycine max).</title>
        <authorList>
            <person name="Rogerio F."/>
            <person name="Boufleur T.R."/>
            <person name="Ciampi-Guillardi M."/>
            <person name="Sukno S.A."/>
            <person name="Thon M.R."/>
            <person name="Massola Junior N.S."/>
            <person name="Baroncelli R."/>
        </authorList>
    </citation>
    <scope>NUCLEOTIDE SEQUENCE [LARGE SCALE GENOMIC DNA]</scope>
    <source>
        <strain evidence="1 2">CMES1059</strain>
    </source>
</reference>
<dbReference type="EMBL" id="VUJX02000007">
    <property type="protein sequence ID" value="KAL0934510.1"/>
    <property type="molecule type" value="Genomic_DNA"/>
</dbReference>
<protein>
    <submittedName>
        <fullName evidence="1">Alcohol dehydrogenase</fullName>
    </submittedName>
</protein>
<evidence type="ECO:0000313" key="1">
    <source>
        <dbReference type="EMBL" id="KAL0934510.1"/>
    </source>
</evidence>
<gene>
    <name evidence="1" type="ORF">CTRU02_211309</name>
</gene>
<sequence>MIKLSSAFAFTAFAVRCLTTQEVYDYIVIGSGPGGGPLAVNLARAGYKTLLLEAGDDLGDDPTYNHILNNYGAVNGARGRWDFFVQHSEDPAEQARYALQTYRTVNGSFYTGLDPPSGAERLGIWYPRGASLGGCSMNNAAIATLPPDADWEIVVNRTGDRTWLAENMRQHFIEIERNEWFPRGTPGHGFDGYLRINTPNNSWTEQPSNVNRIIAGLANATDQDIKIVPDLVVRDINAESPDRDQQEGFYGMSLHIDSQGFQLVTRVLFDDSGLVPVANGVEVLQGQSVYKADPRWSKDKKSELKTFTAKREVIVSGGAFNSPQILKHSGVGPADELNRFGIKVIKDLPGVGENLAENYEGGLLGLASQNINLDAGQVALVLRTPTETGGRNIHAWCGPFALEGFWPGMPKDYGPRQWSRAGSVRLKSADPTDTPDINFRFWQVGGDEDLREIVDAVNIIRQGFNAAEAPVTPWSEIYPCHGNASNCTDQAQLEYFRSQSFGHHASSSCAIGAAEDPMAVVDSKFRVHGVKNLRVVDASVFPHVPDAFPVLPTLIISQKASKDIIEAASSA</sequence>
<proteinExistence type="predicted"/>
<accession>A0ACC3YRE7</accession>
<comment type="caution">
    <text evidence="1">The sequence shown here is derived from an EMBL/GenBank/DDBJ whole genome shotgun (WGS) entry which is preliminary data.</text>
</comment>
<dbReference type="Proteomes" id="UP000805649">
    <property type="component" value="Unassembled WGS sequence"/>
</dbReference>
<evidence type="ECO:0000313" key="2">
    <source>
        <dbReference type="Proteomes" id="UP000805649"/>
    </source>
</evidence>
<organism evidence="1 2">
    <name type="scientific">Colletotrichum truncatum</name>
    <name type="common">Anthracnose fungus</name>
    <name type="synonym">Colletotrichum capsici</name>
    <dbReference type="NCBI Taxonomy" id="5467"/>
    <lineage>
        <taxon>Eukaryota</taxon>
        <taxon>Fungi</taxon>
        <taxon>Dikarya</taxon>
        <taxon>Ascomycota</taxon>
        <taxon>Pezizomycotina</taxon>
        <taxon>Sordariomycetes</taxon>
        <taxon>Hypocreomycetidae</taxon>
        <taxon>Glomerellales</taxon>
        <taxon>Glomerellaceae</taxon>
        <taxon>Colletotrichum</taxon>
        <taxon>Colletotrichum truncatum species complex</taxon>
    </lineage>
</organism>
<keyword evidence="2" id="KW-1185">Reference proteome</keyword>
<name>A0ACC3YRE7_COLTU</name>